<accession>A0A5K3F9N1</accession>
<name>A0A5K3F9N1_MESCO</name>
<proteinExistence type="predicted"/>
<reference evidence="2" key="1">
    <citation type="submission" date="2019-11" db="UniProtKB">
        <authorList>
            <consortium name="WormBaseParasite"/>
        </authorList>
    </citation>
    <scope>IDENTIFICATION</scope>
</reference>
<organism evidence="2">
    <name type="scientific">Mesocestoides corti</name>
    <name type="common">Flatworm</name>
    <dbReference type="NCBI Taxonomy" id="53468"/>
    <lineage>
        <taxon>Eukaryota</taxon>
        <taxon>Metazoa</taxon>
        <taxon>Spiralia</taxon>
        <taxon>Lophotrochozoa</taxon>
        <taxon>Platyhelminthes</taxon>
        <taxon>Cestoda</taxon>
        <taxon>Eucestoda</taxon>
        <taxon>Cyclophyllidea</taxon>
        <taxon>Mesocestoididae</taxon>
        <taxon>Mesocestoides</taxon>
    </lineage>
</organism>
<evidence type="ECO:0000256" key="1">
    <source>
        <dbReference type="SAM" id="MobiDB-lite"/>
    </source>
</evidence>
<dbReference type="WBParaSite" id="MCU_006586-RA">
    <property type="protein sequence ID" value="MCU_006586-RA"/>
    <property type="gene ID" value="MCU_006586"/>
</dbReference>
<feature type="region of interest" description="Disordered" evidence="1">
    <location>
        <begin position="206"/>
        <end position="230"/>
    </location>
</feature>
<feature type="compositionally biased region" description="Low complexity" evidence="1">
    <location>
        <begin position="77"/>
        <end position="94"/>
    </location>
</feature>
<sequence length="270" mass="29826">MGNCCTYFPHKPKFLQYFYWHQSTDFTASDVDTLMDLDYLEEPQLTFRINETPFTVSSYLNWVSNKPRPLDEETANSANSSISSRRGTSKRSSLSRLAGIGGHSSLGPVDIASQKLLFNAADPKSKPPPQAYDTSPTDGSWAALASVAEQGHKTSTSAVFMPDKAAARHVMSRSCHAEVDEMDGPEIARLMRRFWPRDLNFFGASQNSSGRRSLCESRSSVASSTASKSSQRPTILNLRNVCEVCLPNTNGLPSNRAMEVGDDRFEVIIE</sequence>
<evidence type="ECO:0000313" key="2">
    <source>
        <dbReference type="WBParaSite" id="MCU_006586-RA"/>
    </source>
</evidence>
<dbReference type="AlphaFoldDB" id="A0A5K3F9N1"/>
<protein>
    <submittedName>
        <fullName evidence="2">AGC-kinase C-terminal domain-containing protein</fullName>
    </submittedName>
</protein>
<feature type="region of interest" description="Disordered" evidence="1">
    <location>
        <begin position="68"/>
        <end position="94"/>
    </location>
</feature>
<feature type="compositionally biased region" description="Low complexity" evidence="1">
    <location>
        <begin position="217"/>
        <end position="230"/>
    </location>
</feature>